<evidence type="ECO:0000256" key="3">
    <source>
        <dbReference type="ARBA" id="ARBA00012054"/>
    </source>
</evidence>
<dbReference type="EMBL" id="QGNY01000005">
    <property type="protein sequence ID" value="PWS30777.1"/>
    <property type="molecule type" value="Genomic_DNA"/>
</dbReference>
<keyword evidence="12" id="KW-1185">Reference proteome</keyword>
<accession>A0A317EYA2</accession>
<dbReference type="OrthoDB" id="9813917at2"/>
<comment type="similarity">
    <text evidence="2 10">Belongs to the gluconokinase GntK/GntV family.</text>
</comment>
<dbReference type="PANTHER" id="PTHR43442:SF3">
    <property type="entry name" value="GLUCONOKINASE-RELATED"/>
    <property type="match status" value="1"/>
</dbReference>
<evidence type="ECO:0000256" key="2">
    <source>
        <dbReference type="ARBA" id="ARBA00008420"/>
    </source>
</evidence>
<evidence type="ECO:0000256" key="9">
    <source>
        <dbReference type="ARBA" id="ARBA00048090"/>
    </source>
</evidence>
<evidence type="ECO:0000256" key="7">
    <source>
        <dbReference type="ARBA" id="ARBA00022840"/>
    </source>
</evidence>
<gene>
    <name evidence="11" type="primary">idnK</name>
    <name evidence="11" type="ORF">DF947_14265</name>
</gene>
<dbReference type="RefSeq" id="WP_109930729.1">
    <property type="nucleotide sequence ID" value="NZ_QGNY01000005.1"/>
</dbReference>
<dbReference type="InterPro" id="IPR027417">
    <property type="entry name" value="P-loop_NTPase"/>
</dbReference>
<organism evidence="11 12">
    <name type="scientific">Pedobacter paludis</name>
    <dbReference type="NCBI Taxonomy" id="2203212"/>
    <lineage>
        <taxon>Bacteria</taxon>
        <taxon>Pseudomonadati</taxon>
        <taxon>Bacteroidota</taxon>
        <taxon>Sphingobacteriia</taxon>
        <taxon>Sphingobacteriales</taxon>
        <taxon>Sphingobacteriaceae</taxon>
        <taxon>Pedobacter</taxon>
    </lineage>
</organism>
<protein>
    <recommendedName>
        <fullName evidence="3 10">Gluconokinase</fullName>
        <ecNumber evidence="3 10">2.7.1.12</ecNumber>
    </recommendedName>
</protein>
<evidence type="ECO:0000313" key="11">
    <source>
        <dbReference type="EMBL" id="PWS30777.1"/>
    </source>
</evidence>
<dbReference type="CDD" id="cd02021">
    <property type="entry name" value="GntK"/>
    <property type="match status" value="1"/>
</dbReference>
<dbReference type="SUPFAM" id="SSF52540">
    <property type="entry name" value="P-loop containing nucleoside triphosphate hydrolases"/>
    <property type="match status" value="1"/>
</dbReference>
<evidence type="ECO:0000256" key="8">
    <source>
        <dbReference type="ARBA" id="ARBA00023064"/>
    </source>
</evidence>
<keyword evidence="6 10" id="KW-0418">Kinase</keyword>
<name>A0A317EYA2_9SPHI</name>
<dbReference type="PANTHER" id="PTHR43442">
    <property type="entry name" value="GLUCONOKINASE-RELATED"/>
    <property type="match status" value="1"/>
</dbReference>
<evidence type="ECO:0000256" key="5">
    <source>
        <dbReference type="ARBA" id="ARBA00022741"/>
    </source>
</evidence>
<keyword evidence="7 10" id="KW-0067">ATP-binding</keyword>
<proteinExistence type="inferred from homology"/>
<comment type="pathway">
    <text evidence="1">Carbohydrate acid metabolism.</text>
</comment>
<dbReference type="Gene3D" id="3.40.50.300">
    <property type="entry name" value="P-loop containing nucleotide triphosphate hydrolases"/>
    <property type="match status" value="1"/>
</dbReference>
<comment type="caution">
    <text evidence="11">The sequence shown here is derived from an EMBL/GenBank/DDBJ whole genome shotgun (WGS) entry which is preliminary data.</text>
</comment>
<dbReference type="Proteomes" id="UP000245391">
    <property type="component" value="Unassembled WGS sequence"/>
</dbReference>
<sequence length="168" mass="18631">MTKLIILMGVSGSGKTSIGEALAQKIDAKFIDGDHLHSQHNIDKMASGIPLTDTDRYDWLKLIGGVGKKGVENNMNCIIACSALKKSYRDIIRAENENIMFVYLKGSFQLIESRLASRKEHYMPSGLLKSQFDVLEEPGSEETDVVTVEINQSISEITNEILKSDQVL</sequence>
<dbReference type="AlphaFoldDB" id="A0A317EYA2"/>
<evidence type="ECO:0000256" key="6">
    <source>
        <dbReference type="ARBA" id="ARBA00022777"/>
    </source>
</evidence>
<dbReference type="GO" id="GO:0005524">
    <property type="term" value="F:ATP binding"/>
    <property type="evidence" value="ECO:0007669"/>
    <property type="project" value="UniProtKB-KW"/>
</dbReference>
<dbReference type="FunFam" id="3.40.50.300:FF:000522">
    <property type="entry name" value="Gluconokinase"/>
    <property type="match status" value="1"/>
</dbReference>
<reference evidence="12" key="1">
    <citation type="submission" date="2018-05" db="EMBL/GenBank/DDBJ databases">
        <title>Pedobacter paludis sp. nov., isolated from wetland soil.</title>
        <authorList>
            <person name="Zhang Y."/>
        </authorList>
    </citation>
    <scope>NUCLEOTIDE SEQUENCE [LARGE SCALE GENOMIC DNA]</scope>
    <source>
        <strain evidence="12">R-8</strain>
    </source>
</reference>
<dbReference type="NCBIfam" id="TIGR01313">
    <property type="entry name" value="therm_gnt_kin"/>
    <property type="match status" value="1"/>
</dbReference>
<dbReference type="GO" id="GO:0046316">
    <property type="term" value="F:gluconokinase activity"/>
    <property type="evidence" value="ECO:0007669"/>
    <property type="project" value="UniProtKB-EC"/>
</dbReference>
<dbReference type="GO" id="GO:0019521">
    <property type="term" value="P:D-gluconate metabolic process"/>
    <property type="evidence" value="ECO:0007669"/>
    <property type="project" value="UniProtKB-KW"/>
</dbReference>
<dbReference type="Pfam" id="PF01202">
    <property type="entry name" value="SKI"/>
    <property type="match status" value="1"/>
</dbReference>
<dbReference type="InterPro" id="IPR006001">
    <property type="entry name" value="Therm_gnt_kin"/>
</dbReference>
<evidence type="ECO:0000313" key="12">
    <source>
        <dbReference type="Proteomes" id="UP000245391"/>
    </source>
</evidence>
<keyword evidence="4 10" id="KW-0808">Transferase</keyword>
<evidence type="ECO:0000256" key="10">
    <source>
        <dbReference type="RuleBase" id="RU363066"/>
    </source>
</evidence>
<evidence type="ECO:0000256" key="1">
    <source>
        <dbReference type="ARBA" id="ARBA00004761"/>
    </source>
</evidence>
<keyword evidence="5 10" id="KW-0547">Nucleotide-binding</keyword>
<evidence type="ECO:0000256" key="4">
    <source>
        <dbReference type="ARBA" id="ARBA00022679"/>
    </source>
</evidence>
<dbReference type="GO" id="GO:0005737">
    <property type="term" value="C:cytoplasm"/>
    <property type="evidence" value="ECO:0007669"/>
    <property type="project" value="TreeGrafter"/>
</dbReference>
<keyword evidence="8" id="KW-0311">Gluconate utilization</keyword>
<comment type="catalytic activity">
    <reaction evidence="9 10">
        <text>D-gluconate + ATP = 6-phospho-D-gluconate + ADP + H(+)</text>
        <dbReference type="Rhea" id="RHEA:19433"/>
        <dbReference type="ChEBI" id="CHEBI:15378"/>
        <dbReference type="ChEBI" id="CHEBI:18391"/>
        <dbReference type="ChEBI" id="CHEBI:30616"/>
        <dbReference type="ChEBI" id="CHEBI:58759"/>
        <dbReference type="ChEBI" id="CHEBI:456216"/>
        <dbReference type="EC" id="2.7.1.12"/>
    </reaction>
</comment>
<dbReference type="InterPro" id="IPR031322">
    <property type="entry name" value="Shikimate/glucono_kinase"/>
</dbReference>
<dbReference type="EC" id="2.7.1.12" evidence="3 10"/>